<protein>
    <submittedName>
        <fullName evidence="1">Uncharacterized protein</fullName>
    </submittedName>
</protein>
<accession>A0A1U6JH84</accession>
<dbReference type="GeneID" id="66302059"/>
<dbReference type="Proteomes" id="UP000190476">
    <property type="component" value="Chromosome I"/>
</dbReference>
<proteinExistence type="predicted"/>
<sequence length="103" mass="12671">MINGERVSEILQYRKWTVEHNVDAPMEWWDELPIIFSKDIKETIKYFDNFKEEDIYILTEIFEDIAKKSQSKDFIRFIEKLEKQYPNIDMKQEIQWAKYAIED</sequence>
<dbReference type="AlphaFoldDB" id="A0A1U6JH84"/>
<organism evidence="1 2">
    <name type="scientific">Clostridium chauvoei JF4335</name>
    <dbReference type="NCBI Taxonomy" id="1351755"/>
    <lineage>
        <taxon>Bacteria</taxon>
        <taxon>Bacillati</taxon>
        <taxon>Bacillota</taxon>
        <taxon>Clostridia</taxon>
        <taxon>Eubacteriales</taxon>
        <taxon>Clostridiaceae</taxon>
        <taxon>Clostridium</taxon>
    </lineage>
</organism>
<name>A0A1U6JH84_9CLOT</name>
<evidence type="ECO:0000313" key="1">
    <source>
        <dbReference type="EMBL" id="SLK19685.1"/>
    </source>
</evidence>
<gene>
    <name evidence="1" type="ORF">CCH01_17360</name>
</gene>
<keyword evidence="2" id="KW-1185">Reference proteome</keyword>
<dbReference type="EMBL" id="LT799839">
    <property type="protein sequence ID" value="SLK19685.1"/>
    <property type="molecule type" value="Genomic_DNA"/>
</dbReference>
<evidence type="ECO:0000313" key="2">
    <source>
        <dbReference type="Proteomes" id="UP000190476"/>
    </source>
</evidence>
<dbReference type="RefSeq" id="WP_079481467.1">
    <property type="nucleotide sequence ID" value="NZ_CBML010000006.1"/>
</dbReference>
<dbReference type="STRING" id="1351755.CCH01_17360"/>
<dbReference type="OrthoDB" id="2920256at2"/>
<reference evidence="2" key="1">
    <citation type="submission" date="2017-03" db="EMBL/GenBank/DDBJ databases">
        <authorList>
            <person name="Falquet L."/>
            <person name="Falquet L."/>
        </authorList>
    </citation>
    <scope>NUCLEOTIDE SEQUENCE [LARGE SCALE GENOMIC DNA]</scope>
</reference>